<gene>
    <name evidence="2" type="ORF">AF332_16865</name>
</gene>
<comment type="caution">
    <text evidence="2">The sequence shown here is derived from an EMBL/GenBank/DDBJ whole genome shotgun (WGS) entry which is preliminary data.</text>
</comment>
<protein>
    <submittedName>
        <fullName evidence="2">Uncharacterized protein</fullName>
    </submittedName>
</protein>
<evidence type="ECO:0000313" key="3">
    <source>
        <dbReference type="Proteomes" id="UP000037109"/>
    </source>
</evidence>
<keyword evidence="3" id="KW-1185">Reference proteome</keyword>
<dbReference type="EMBL" id="LGUF01000007">
    <property type="protein sequence ID" value="KON88306.1"/>
    <property type="molecule type" value="Genomic_DNA"/>
</dbReference>
<keyword evidence="1" id="KW-1133">Transmembrane helix</keyword>
<keyword evidence="1" id="KW-0812">Transmembrane</keyword>
<dbReference type="PATRIC" id="fig|1459.3.peg.3692"/>
<keyword evidence="1" id="KW-0472">Membrane</keyword>
<dbReference type="Proteomes" id="UP000037109">
    <property type="component" value="Unassembled WGS sequence"/>
</dbReference>
<dbReference type="AlphaFoldDB" id="A0A0M0GFU3"/>
<name>A0A0M0GFU3_SPOGL</name>
<proteinExistence type="predicted"/>
<sequence>MEEKNVIYDKDMDKRELVIQWLTFLCAKDFTKRQANIMAFLLSLSILTGKIIVHVPRLKDFEQCGVGP</sequence>
<evidence type="ECO:0000313" key="2">
    <source>
        <dbReference type="EMBL" id="KON88306.1"/>
    </source>
</evidence>
<dbReference type="STRING" id="1459.AF332_16865"/>
<organism evidence="2 3">
    <name type="scientific">Sporosarcina globispora</name>
    <name type="common">Bacillus globisporus</name>
    <dbReference type="NCBI Taxonomy" id="1459"/>
    <lineage>
        <taxon>Bacteria</taxon>
        <taxon>Bacillati</taxon>
        <taxon>Bacillota</taxon>
        <taxon>Bacilli</taxon>
        <taxon>Bacillales</taxon>
        <taxon>Caryophanaceae</taxon>
        <taxon>Sporosarcina</taxon>
    </lineage>
</organism>
<dbReference type="OrthoDB" id="1821976at2"/>
<feature type="transmembrane region" description="Helical" evidence="1">
    <location>
        <begin position="35"/>
        <end position="53"/>
    </location>
</feature>
<reference evidence="3" key="1">
    <citation type="submission" date="2015-07" db="EMBL/GenBank/DDBJ databases">
        <title>Fjat-10036 dsm4.</title>
        <authorList>
            <person name="Liu B."/>
            <person name="Wang J."/>
            <person name="Zhu Y."/>
            <person name="Liu G."/>
            <person name="Chen Q."/>
            <person name="Chen Z."/>
            <person name="Lan J."/>
            <person name="Che J."/>
            <person name="Ge C."/>
            <person name="Shi H."/>
            <person name="Pan Z."/>
            <person name="Liu X."/>
        </authorList>
    </citation>
    <scope>NUCLEOTIDE SEQUENCE [LARGE SCALE GENOMIC DNA]</scope>
    <source>
        <strain evidence="3">DSM 4</strain>
    </source>
</reference>
<accession>A0A0M0GFU3</accession>
<evidence type="ECO:0000256" key="1">
    <source>
        <dbReference type="SAM" id="Phobius"/>
    </source>
</evidence>
<dbReference type="RefSeq" id="WP_053435683.1">
    <property type="nucleotide sequence ID" value="NZ_LGUF01000007.1"/>
</dbReference>